<dbReference type="STRING" id="1577791.Mpt1_c02410"/>
<feature type="modified residue" description="N6-(pyridoxal phosphate)lysine" evidence="7">
    <location>
        <position position="209"/>
    </location>
</feature>
<organism evidence="9 10">
    <name type="scientific">Candidatus Methanoplasma termitum</name>
    <dbReference type="NCBI Taxonomy" id="1577791"/>
    <lineage>
        <taxon>Archaea</taxon>
        <taxon>Methanobacteriati</taxon>
        <taxon>Thermoplasmatota</taxon>
        <taxon>Thermoplasmata</taxon>
        <taxon>Methanomassiliicoccales</taxon>
        <taxon>Methanomassiliicoccaceae</taxon>
        <taxon>Candidatus Methanoplasma</taxon>
    </lineage>
</organism>
<keyword evidence="6 7" id="KW-0368">Histidine biosynthesis</keyword>
<dbReference type="PROSITE" id="PS00599">
    <property type="entry name" value="AA_TRANSFER_CLASS_2"/>
    <property type="match status" value="1"/>
</dbReference>
<dbReference type="InterPro" id="IPR004839">
    <property type="entry name" value="Aminotransferase_I/II_large"/>
</dbReference>
<keyword evidence="5 7" id="KW-0663">Pyridoxal phosphate</keyword>
<comment type="pathway">
    <text evidence="7">Amino-acid biosynthesis; L-histidine biosynthesis; L-histidine from 5-phospho-alpha-D-ribose 1-diphosphate: step 7/9.</text>
</comment>
<dbReference type="GO" id="GO:0000105">
    <property type="term" value="P:L-histidine biosynthetic process"/>
    <property type="evidence" value="ECO:0007669"/>
    <property type="project" value="UniProtKB-UniRule"/>
</dbReference>
<dbReference type="InterPro" id="IPR015424">
    <property type="entry name" value="PyrdxlP-dep_Trfase"/>
</dbReference>
<gene>
    <name evidence="9" type="primary">aspC3</name>
    <name evidence="7" type="synonym">hisC</name>
    <name evidence="9" type="ORF">Mpt1_c02410</name>
</gene>
<protein>
    <recommendedName>
        <fullName evidence="7">Histidinol-phosphate aminotransferase</fullName>
        <ecNumber evidence="7">2.6.1.9</ecNumber>
    </recommendedName>
    <alternativeName>
        <fullName evidence="7">Imidazole acetol-phosphate transaminase</fullName>
    </alternativeName>
</protein>
<dbReference type="RefSeq" id="WP_048111496.1">
    <property type="nucleotide sequence ID" value="NZ_CP010070.1"/>
</dbReference>
<dbReference type="PANTHER" id="PTHR42885:SF2">
    <property type="entry name" value="HISTIDINOL-PHOSPHATE AMINOTRANSFERASE"/>
    <property type="match status" value="1"/>
</dbReference>
<evidence type="ECO:0000256" key="7">
    <source>
        <dbReference type="HAMAP-Rule" id="MF_01023"/>
    </source>
</evidence>
<dbReference type="PANTHER" id="PTHR42885">
    <property type="entry name" value="HISTIDINOL-PHOSPHATE AMINOTRANSFERASE-RELATED"/>
    <property type="match status" value="1"/>
</dbReference>
<evidence type="ECO:0000256" key="1">
    <source>
        <dbReference type="ARBA" id="ARBA00001933"/>
    </source>
</evidence>
<evidence type="ECO:0000313" key="9">
    <source>
        <dbReference type="EMBL" id="AIZ56141.1"/>
    </source>
</evidence>
<dbReference type="AlphaFoldDB" id="A0A0A7LF76"/>
<evidence type="ECO:0000256" key="6">
    <source>
        <dbReference type="ARBA" id="ARBA00023102"/>
    </source>
</evidence>
<name>A0A0A7LF76_9ARCH</name>
<dbReference type="CDD" id="cd00609">
    <property type="entry name" value="AAT_like"/>
    <property type="match status" value="1"/>
</dbReference>
<dbReference type="HAMAP" id="MF_01023">
    <property type="entry name" value="HisC_aminotrans_2"/>
    <property type="match status" value="1"/>
</dbReference>
<evidence type="ECO:0000313" key="10">
    <source>
        <dbReference type="Proteomes" id="UP000030787"/>
    </source>
</evidence>
<evidence type="ECO:0000259" key="8">
    <source>
        <dbReference type="Pfam" id="PF00155"/>
    </source>
</evidence>
<dbReference type="GO" id="GO:0030170">
    <property type="term" value="F:pyridoxal phosphate binding"/>
    <property type="evidence" value="ECO:0007669"/>
    <property type="project" value="InterPro"/>
</dbReference>
<feature type="domain" description="Aminotransferase class I/classII large" evidence="8">
    <location>
        <begin position="27"/>
        <end position="341"/>
    </location>
</feature>
<dbReference type="GeneID" id="24817914"/>
<keyword evidence="2 7" id="KW-0032">Aminotransferase</keyword>
<keyword evidence="10" id="KW-1185">Reference proteome</keyword>
<dbReference type="InterPro" id="IPR001917">
    <property type="entry name" value="Aminotrans_II_pyridoxalP_BS"/>
</dbReference>
<dbReference type="Proteomes" id="UP000030787">
    <property type="component" value="Chromosome"/>
</dbReference>
<dbReference type="KEGG" id="mear:Mpt1_c02410"/>
<dbReference type="SUPFAM" id="SSF53383">
    <property type="entry name" value="PLP-dependent transferases"/>
    <property type="match status" value="1"/>
</dbReference>
<evidence type="ECO:0000256" key="3">
    <source>
        <dbReference type="ARBA" id="ARBA00022605"/>
    </source>
</evidence>
<keyword evidence="4 7" id="KW-0808">Transferase</keyword>
<dbReference type="EMBL" id="CP010070">
    <property type="protein sequence ID" value="AIZ56141.1"/>
    <property type="molecule type" value="Genomic_DNA"/>
</dbReference>
<comment type="similarity">
    <text evidence="7">Belongs to the class-II pyridoxal-phosphate-dependent aminotransferase family. Histidinol-phosphate aminotransferase subfamily.</text>
</comment>
<dbReference type="UniPathway" id="UPA00031">
    <property type="reaction ID" value="UER00012"/>
</dbReference>
<accession>A0A0A7LF76</accession>
<comment type="cofactor">
    <cofactor evidence="1 7">
        <name>pyridoxal 5'-phosphate</name>
        <dbReference type="ChEBI" id="CHEBI:597326"/>
    </cofactor>
</comment>
<evidence type="ECO:0000256" key="4">
    <source>
        <dbReference type="ARBA" id="ARBA00022679"/>
    </source>
</evidence>
<dbReference type="Pfam" id="PF00155">
    <property type="entry name" value="Aminotran_1_2"/>
    <property type="match status" value="1"/>
</dbReference>
<dbReference type="InterPro" id="IPR005861">
    <property type="entry name" value="HisP_aminotrans"/>
</dbReference>
<evidence type="ECO:0000256" key="2">
    <source>
        <dbReference type="ARBA" id="ARBA00022576"/>
    </source>
</evidence>
<sequence length="351" mass="39628">MVSRDIMRSSTRGFKKYYSPDLKGELRLDTNTNALGANPAAQKFMKEQKIDLNEYPGTYSNKLRIALADFYELDMENFVAGSGSDEMLDILFKTFTEWEDDCLIPYPSYNGMYDYFVQMNGGKVQYSELTDNFQLDVDSILSSKAKIVVLATPNNPTGNSFRQKDIEEILEGFKGIVVVDEAYGEYTKSSMIPRVNEFDNLVVTRTFSKAYAIAGLRIGYAVANLDLADMMNAVKIPYSLNSISEGAAIAAIGDQDFIRRSVELVDKERPKLAAGLKKLGFGPFPSDSNFILARCPIDHDVYTKALKEKKILIRDFGNKRRMENCVRFTVGTDKMNKELLDKTKKILEDYS</sequence>
<comment type="catalytic activity">
    <reaction evidence="7">
        <text>L-histidinol phosphate + 2-oxoglutarate = 3-(imidazol-4-yl)-2-oxopropyl phosphate + L-glutamate</text>
        <dbReference type="Rhea" id="RHEA:23744"/>
        <dbReference type="ChEBI" id="CHEBI:16810"/>
        <dbReference type="ChEBI" id="CHEBI:29985"/>
        <dbReference type="ChEBI" id="CHEBI:57766"/>
        <dbReference type="ChEBI" id="CHEBI:57980"/>
        <dbReference type="EC" id="2.6.1.9"/>
    </reaction>
</comment>
<dbReference type="InterPro" id="IPR015422">
    <property type="entry name" value="PyrdxlP-dep_Trfase_small"/>
</dbReference>
<dbReference type="HOGENOM" id="CLU_017584_3_1_2"/>
<keyword evidence="3 7" id="KW-0028">Amino-acid biosynthesis</keyword>
<dbReference type="EC" id="2.6.1.9" evidence="7"/>
<dbReference type="OrthoDB" id="9929at2157"/>
<dbReference type="NCBIfam" id="TIGR01141">
    <property type="entry name" value="hisC"/>
    <property type="match status" value="1"/>
</dbReference>
<proteinExistence type="inferred from homology"/>
<dbReference type="InterPro" id="IPR015421">
    <property type="entry name" value="PyrdxlP-dep_Trfase_major"/>
</dbReference>
<dbReference type="Gene3D" id="3.40.640.10">
    <property type="entry name" value="Type I PLP-dependent aspartate aminotransferase-like (Major domain)"/>
    <property type="match status" value="1"/>
</dbReference>
<dbReference type="GO" id="GO:0004400">
    <property type="term" value="F:histidinol-phosphate transaminase activity"/>
    <property type="evidence" value="ECO:0007669"/>
    <property type="project" value="UniProtKB-UniRule"/>
</dbReference>
<dbReference type="Gene3D" id="3.90.1150.10">
    <property type="entry name" value="Aspartate Aminotransferase, domain 1"/>
    <property type="match status" value="1"/>
</dbReference>
<reference evidence="9 10" key="1">
    <citation type="journal article" date="2014" name="Appl. Environ. Microbiol.">
        <title>Comparative Genome Analysis of 'Candidatus Methanoplasma termitum' Indicates a New Mode of Energy Metabolism in the Seventh Order of Methanogens.</title>
        <authorList>
            <person name="Lang K."/>
            <person name="Schuldes J."/>
            <person name="Klingl A."/>
            <person name="Poehlein A."/>
            <person name="Daniel R."/>
            <person name="Brune A."/>
        </authorList>
    </citation>
    <scope>NUCLEOTIDE SEQUENCE [LARGE SCALE GENOMIC DNA]</scope>
    <source>
        <strain evidence="10">Mpt1</strain>
    </source>
</reference>
<evidence type="ECO:0000256" key="5">
    <source>
        <dbReference type="ARBA" id="ARBA00022898"/>
    </source>
</evidence>